<dbReference type="GO" id="GO:0005634">
    <property type="term" value="C:nucleus"/>
    <property type="evidence" value="ECO:0007669"/>
    <property type="project" value="TreeGrafter"/>
</dbReference>
<reference evidence="5" key="1">
    <citation type="submission" date="2020-05" db="EMBL/GenBank/DDBJ databases">
        <title>Mycena genomes resolve the evolution of fungal bioluminescence.</title>
        <authorList>
            <person name="Tsai I.J."/>
        </authorList>
    </citation>
    <scope>NUCLEOTIDE SEQUENCE</scope>
    <source>
        <strain evidence="5">160909Yilan</strain>
    </source>
</reference>
<feature type="compositionally biased region" description="Basic and acidic residues" evidence="2">
    <location>
        <begin position="917"/>
        <end position="935"/>
    </location>
</feature>
<dbReference type="Proteomes" id="UP000623467">
    <property type="component" value="Unassembled WGS sequence"/>
</dbReference>
<feature type="region of interest" description="Disordered" evidence="2">
    <location>
        <begin position="1161"/>
        <end position="1230"/>
    </location>
</feature>
<evidence type="ECO:0000259" key="4">
    <source>
        <dbReference type="PROSITE" id="PS50172"/>
    </source>
</evidence>
<dbReference type="GO" id="GO:0006302">
    <property type="term" value="P:double-strand break repair"/>
    <property type="evidence" value="ECO:0007669"/>
    <property type="project" value="TreeGrafter"/>
</dbReference>
<dbReference type="CDD" id="cd18432">
    <property type="entry name" value="BRCT_PAXIP1_rpt6_like"/>
    <property type="match status" value="1"/>
</dbReference>
<dbReference type="CDD" id="cd18436">
    <property type="entry name" value="BRCT_BRC1_like_rpt2"/>
    <property type="match status" value="1"/>
</dbReference>
<feature type="compositionally biased region" description="Low complexity" evidence="2">
    <location>
        <begin position="1073"/>
        <end position="1083"/>
    </location>
</feature>
<evidence type="ECO:0000313" key="6">
    <source>
        <dbReference type="Proteomes" id="UP000623467"/>
    </source>
</evidence>
<feature type="compositionally biased region" description="Acidic residues" evidence="2">
    <location>
        <begin position="900"/>
        <end position="916"/>
    </location>
</feature>
<dbReference type="InterPro" id="IPR053036">
    <property type="entry name" value="CellCycle_DNARepair_Reg"/>
</dbReference>
<feature type="compositionally biased region" description="Basic and acidic residues" evidence="2">
    <location>
        <begin position="872"/>
        <end position="881"/>
    </location>
</feature>
<feature type="region of interest" description="Disordered" evidence="2">
    <location>
        <begin position="872"/>
        <end position="1149"/>
    </location>
</feature>
<dbReference type="PANTHER" id="PTHR47667:SF1">
    <property type="entry name" value="REGULATOR OF TY1 TRANSPOSITION PROTEIN 107"/>
    <property type="match status" value="1"/>
</dbReference>
<keyword evidence="3" id="KW-1133">Transmembrane helix</keyword>
<dbReference type="GO" id="GO:1990683">
    <property type="term" value="P:DNA double-strand break attachment to nuclear envelope"/>
    <property type="evidence" value="ECO:0007669"/>
    <property type="project" value="TreeGrafter"/>
</dbReference>
<proteinExistence type="predicted"/>
<feature type="coiled-coil region" evidence="1">
    <location>
        <begin position="319"/>
        <end position="395"/>
    </location>
</feature>
<sequence length="1525" mass="168152">MVSRRHKESQELHKPQRLKPNTVWYSTFDPLISSLVLLFTTYPIQFLLICPGSRQLECRSRDEFLRRGTNPETPGPELDESLIKVGVAVLMTWVPGSNQAISFATVSEQARANADTYDCDCSIIGPRFDSLYANHLKTLHNNKLIEVDLETEEILEITPEGKRRFENIMADVGADHTDGKTKLVALFAAFKKHVGSLKDLHQVTIHTLNIKLHGTVSPLSAEVVRGVQVLAEAGPSNLSTPLRKALSMGAYPTPDSRPRCRDAHVVSQSPPPSPSPLGPRDSFGIDADYADQLAQQPIIPFQTVRLSCQDASPAPNPSNADLEMELAAVKVELRQTQEQLGWYRTELEREKARHAPAQELIVKLEAEVSKLEADKKKMERKQQRFRAKLNKLVTEGVSDSELHQDDAIETFMFRNVKYHLPSTLAEERQRELAALLTAHHAERADSVFDATHIITNSETFEGWQDINMDSVKIVSELWVERSIAAKKMQQAEHYSVSKLFSGVIACSADLRQSDEEVISAGVLALGGQWRWGLIKDVTHLFAVMPTSDKYSTGMSYRNQTHIKVLVPDWFDDSVLLGTRNLDTEAYEWPNPAVLTRRPLTPTRLKQAQRNSMSPQKKALYKTATLDDPSKALSGQRIAKNVWGGRRILLSTNLELVGSRRKIVEQGIVQAKGVLVKYSSNNGDGTPEEEQSLLEDCDVFITRYRTERVFYEAYNAGKIIGTLSWLLNAHVTGVQTSPVDQILHYPVPKGNVEGFEKHLISVTNYTGEMRDYIKKLITLMGGDFTPSLSHKNTVLIAAHQSGPKTAKAAEWSIPVVNHTWLEDCFIRWQNLTPALEKYVSYPPGVDFSSLLGERGFGPEIENIVAMEAADFTSDKANNDHDPQVSADETEVEGGLMPAVDVDVDMDGIDPLEDFPEDHDDRMSFEGHDDLMSDEPSRPAAGPSTLKLAAKSPAKPKFTPTAKPRSSLKNGIRPLSASSESPEPEIVRKAVTRTAPLSKSTPKKKGKGRETDSDSEPEAQSVSVSRPARKSLVRRVTGLAPPRSPSSTQPEQTTPRKSPPGPRPLDDSDSDEDFPAATFAAFAKAPKPKTPVRGGVIKATRLSASMSHAPPTKSGAKKKIETPRNVAATPTPPSSPLSPATPSPKALRVPTAQVSVVVPHVKDTISASARRGPPGRTESVSVMSPHRAITSAPPRSRGTRNPAPRAPSPASSVGTSSVAAPENGRAKRTAAVNASQLLRDKIMPDVINFQNEMRSRGRKIRRVSGRMEGDEESENADEPSSKRRKLAGGKEKRRGSTSDDESIPEPPPKPRPRKSEVALRNGKPIKLLTTGLPPGSELSDGVLKALAKLGAKMTNRPTECTHLIVPSLVRTEKFLCALTVAPYILTKEWAVDSAAKEELMPEEEYLLRDDAGDVKFQCNLSDAVSRAKTLKGKLFQDHSFYMTPHVKTREILRNVILANGGQTIATQPTLRLLENDPRRHVISCEEDKAIWQQIATVHPIYTVELILTCALRQQVDWEDFRVPGSVL</sequence>
<feature type="compositionally biased region" description="Basic and acidic residues" evidence="2">
    <location>
        <begin position="1286"/>
        <end position="1295"/>
    </location>
</feature>
<keyword evidence="3" id="KW-0812">Transmembrane</keyword>
<dbReference type="CDD" id="cd17743">
    <property type="entry name" value="BRCT_BRC1_like_rpt5"/>
    <property type="match status" value="1"/>
</dbReference>
<organism evidence="5 6">
    <name type="scientific">Mycena sanguinolenta</name>
    <dbReference type="NCBI Taxonomy" id="230812"/>
    <lineage>
        <taxon>Eukaryota</taxon>
        <taxon>Fungi</taxon>
        <taxon>Dikarya</taxon>
        <taxon>Basidiomycota</taxon>
        <taxon>Agaricomycotina</taxon>
        <taxon>Agaricomycetes</taxon>
        <taxon>Agaricomycetidae</taxon>
        <taxon>Agaricales</taxon>
        <taxon>Marasmiineae</taxon>
        <taxon>Mycenaceae</taxon>
        <taxon>Mycena</taxon>
    </lineage>
</organism>
<evidence type="ECO:0000313" key="5">
    <source>
        <dbReference type="EMBL" id="KAF7350976.1"/>
    </source>
</evidence>
<dbReference type="Pfam" id="PF16770">
    <property type="entry name" value="RTT107_BRCT_5"/>
    <property type="match status" value="1"/>
</dbReference>
<feature type="domain" description="BRCT" evidence="4">
    <location>
        <begin position="749"/>
        <end position="824"/>
    </location>
</feature>
<dbReference type="PROSITE" id="PS50172">
    <property type="entry name" value="BRCT"/>
    <property type="match status" value="4"/>
</dbReference>
<dbReference type="Pfam" id="PF16589">
    <property type="entry name" value="BRCT_2"/>
    <property type="match status" value="1"/>
</dbReference>
<feature type="compositionally biased region" description="Polar residues" evidence="2">
    <location>
        <begin position="1043"/>
        <end position="1054"/>
    </location>
</feature>
<feature type="domain" description="BRCT" evidence="4">
    <location>
        <begin position="1340"/>
        <end position="1405"/>
    </location>
</feature>
<feature type="transmembrane region" description="Helical" evidence="3">
    <location>
        <begin position="21"/>
        <end position="44"/>
    </location>
</feature>
<evidence type="ECO:0000256" key="1">
    <source>
        <dbReference type="SAM" id="Coils"/>
    </source>
</evidence>
<feature type="region of interest" description="Disordered" evidence="2">
    <location>
        <begin position="1254"/>
        <end position="1331"/>
    </location>
</feature>
<dbReference type="SMART" id="SM00292">
    <property type="entry name" value="BRCT"/>
    <property type="match status" value="5"/>
</dbReference>
<dbReference type="Gene3D" id="3.40.50.10190">
    <property type="entry name" value="BRCT domain"/>
    <property type="match status" value="5"/>
</dbReference>
<evidence type="ECO:0000256" key="3">
    <source>
        <dbReference type="SAM" id="Phobius"/>
    </source>
</evidence>
<dbReference type="OrthoDB" id="342264at2759"/>
<feature type="domain" description="BRCT" evidence="4">
    <location>
        <begin position="495"/>
        <end position="574"/>
    </location>
</feature>
<keyword evidence="3" id="KW-0472">Membrane</keyword>
<dbReference type="SUPFAM" id="SSF52113">
    <property type="entry name" value="BRCT domain"/>
    <property type="match status" value="4"/>
</dbReference>
<protein>
    <submittedName>
        <fullName evidence="5">Brct domain containing protein</fullName>
    </submittedName>
</protein>
<keyword evidence="1" id="KW-0175">Coiled coil</keyword>
<dbReference type="InterPro" id="IPR001357">
    <property type="entry name" value="BRCT_dom"/>
</dbReference>
<dbReference type="EMBL" id="JACAZH010000014">
    <property type="protein sequence ID" value="KAF7350976.1"/>
    <property type="molecule type" value="Genomic_DNA"/>
</dbReference>
<name>A0A8H6Y2U8_9AGAR</name>
<accession>A0A8H6Y2U8</accession>
<dbReference type="InterPro" id="IPR036420">
    <property type="entry name" value="BRCT_dom_sf"/>
</dbReference>
<comment type="caution">
    <text evidence="5">The sequence shown here is derived from an EMBL/GenBank/DDBJ whole genome shotgun (WGS) entry which is preliminary data.</text>
</comment>
<evidence type="ECO:0000256" key="2">
    <source>
        <dbReference type="SAM" id="MobiDB-lite"/>
    </source>
</evidence>
<feature type="region of interest" description="Disordered" evidence="2">
    <location>
        <begin position="248"/>
        <end position="281"/>
    </location>
</feature>
<dbReference type="PANTHER" id="PTHR47667">
    <property type="entry name" value="REGULATOR OF TY1 TRANSPOSITION PROTEIN 107"/>
    <property type="match status" value="1"/>
</dbReference>
<feature type="compositionally biased region" description="Pro residues" evidence="2">
    <location>
        <begin position="1128"/>
        <end position="1140"/>
    </location>
</feature>
<dbReference type="Pfam" id="PF12738">
    <property type="entry name" value="PTCB-BRCT"/>
    <property type="match status" value="1"/>
</dbReference>
<keyword evidence="6" id="KW-1185">Reference proteome</keyword>
<dbReference type="GO" id="GO:0035361">
    <property type="term" value="C:Cul8-RING ubiquitin ligase complex"/>
    <property type="evidence" value="ECO:0007669"/>
    <property type="project" value="TreeGrafter"/>
</dbReference>
<gene>
    <name evidence="5" type="ORF">MSAN_01659800</name>
</gene>
<feature type="domain" description="BRCT" evidence="4">
    <location>
        <begin position="408"/>
        <end position="496"/>
    </location>
</feature>
<feature type="compositionally biased region" description="Low complexity" evidence="2">
    <location>
        <begin position="944"/>
        <end position="962"/>
    </location>
</feature>